<evidence type="ECO:0000256" key="1">
    <source>
        <dbReference type="SAM" id="MobiDB-lite"/>
    </source>
</evidence>
<accession>A0ABP4RVE9</accession>
<dbReference type="RefSeq" id="WP_346110902.1">
    <property type="nucleotide sequence ID" value="NZ_BAAAMU010000067.1"/>
</dbReference>
<organism evidence="3 4">
    <name type="scientific">Nonomuraea maheshkhaliensis</name>
    <dbReference type="NCBI Taxonomy" id="419590"/>
    <lineage>
        <taxon>Bacteria</taxon>
        <taxon>Bacillati</taxon>
        <taxon>Actinomycetota</taxon>
        <taxon>Actinomycetes</taxon>
        <taxon>Streptosporangiales</taxon>
        <taxon>Streptosporangiaceae</taxon>
        <taxon>Nonomuraea</taxon>
    </lineage>
</organism>
<dbReference type="PROSITE" id="PS51257">
    <property type="entry name" value="PROKAR_LIPOPROTEIN"/>
    <property type="match status" value="1"/>
</dbReference>
<reference evidence="4" key="1">
    <citation type="journal article" date="2019" name="Int. J. Syst. Evol. Microbiol.">
        <title>The Global Catalogue of Microorganisms (GCM) 10K type strain sequencing project: providing services to taxonomists for standard genome sequencing and annotation.</title>
        <authorList>
            <consortium name="The Broad Institute Genomics Platform"/>
            <consortium name="The Broad Institute Genome Sequencing Center for Infectious Disease"/>
            <person name="Wu L."/>
            <person name="Ma J."/>
        </authorList>
    </citation>
    <scope>NUCLEOTIDE SEQUENCE [LARGE SCALE GENOMIC DNA]</scope>
    <source>
        <strain evidence="4">JCM 13929</strain>
    </source>
</reference>
<feature type="region of interest" description="Disordered" evidence="1">
    <location>
        <begin position="270"/>
        <end position="294"/>
    </location>
</feature>
<feature type="signal peptide" evidence="2">
    <location>
        <begin position="1"/>
        <end position="23"/>
    </location>
</feature>
<feature type="chain" id="PRO_5046492534" description="LppX_LprAFG lipoprotein" evidence="2">
    <location>
        <begin position="24"/>
        <end position="294"/>
    </location>
</feature>
<protein>
    <recommendedName>
        <fullName evidence="5">LppX_LprAFG lipoprotein</fullName>
    </recommendedName>
</protein>
<dbReference type="Gene3D" id="2.50.20.20">
    <property type="match status" value="1"/>
</dbReference>
<comment type="caution">
    <text evidence="3">The sequence shown here is derived from an EMBL/GenBank/DDBJ whole genome shotgun (WGS) entry which is preliminary data.</text>
</comment>
<dbReference type="SUPFAM" id="SSF89392">
    <property type="entry name" value="Prokaryotic lipoproteins and lipoprotein localization factors"/>
    <property type="match status" value="1"/>
</dbReference>
<dbReference type="Proteomes" id="UP001500064">
    <property type="component" value="Unassembled WGS sequence"/>
</dbReference>
<keyword evidence="4" id="KW-1185">Reference proteome</keyword>
<evidence type="ECO:0000256" key="2">
    <source>
        <dbReference type="SAM" id="SignalP"/>
    </source>
</evidence>
<keyword evidence="2" id="KW-0732">Signal</keyword>
<name>A0ABP4RVE9_9ACTN</name>
<evidence type="ECO:0000313" key="4">
    <source>
        <dbReference type="Proteomes" id="UP001500064"/>
    </source>
</evidence>
<dbReference type="EMBL" id="BAAAMU010000067">
    <property type="protein sequence ID" value="GAA1662567.1"/>
    <property type="molecule type" value="Genomic_DNA"/>
</dbReference>
<proteinExistence type="predicted"/>
<evidence type="ECO:0008006" key="5">
    <source>
        <dbReference type="Google" id="ProtNLM"/>
    </source>
</evidence>
<sequence length="294" mass="31390">MRPRGFLSIVLVINLTAGCGGQAAPPSAEAVARLAEDSAGVRIAKRVRLDYGQAMPTPRAEDDLIVPVDIGEYSESRTTGVMRLGADASDLTTTFHRTNIPEELKGIVPDDLSSMTTRTISIDGSGTYEHRADRRDVPVGKTWLHHSGSGCGTVERAVGSLDLRAILSPEVLRKLTAPAPSPGEVIDGVSTVLHTGSAAQSEFSGRAPGDDPVTLEVLRERFRSVEVSWRLWVGPDGLPRRLRLEAAMPAAEEGMPRTSVTEIDFTGWGSDVAIEPPPGEQVHETGSCLAPEPQ</sequence>
<dbReference type="InterPro" id="IPR029046">
    <property type="entry name" value="LolA/LolB/LppX"/>
</dbReference>
<gene>
    <name evidence="3" type="ORF">GCM10009733_070220</name>
</gene>
<evidence type="ECO:0000313" key="3">
    <source>
        <dbReference type="EMBL" id="GAA1662567.1"/>
    </source>
</evidence>